<dbReference type="OrthoDB" id="428854at2759"/>
<accession>A0A3P6SEI7</accession>
<sequence>MSHLDHDPYFQCDMIYCIDSISEVAMHDKHHSRFSDITRVKVSASQLNIWLRKECHYSTFHGYVFRVVPDSPTSLKKKAEIIIEELVNPSVGFSTDLSIWGWDQRRTVWVSVMTEVRHRLINR</sequence>
<reference evidence="1 2" key="1">
    <citation type="submission" date="2018-11" db="EMBL/GenBank/DDBJ databases">
        <authorList>
            <consortium name="Pathogen Informatics"/>
        </authorList>
    </citation>
    <scope>NUCLEOTIDE SEQUENCE [LARGE SCALE GENOMIC DNA]</scope>
</reference>
<protein>
    <submittedName>
        <fullName evidence="1">Uncharacterized protein</fullName>
    </submittedName>
</protein>
<dbReference type="EMBL" id="UYRV01023828">
    <property type="protein sequence ID" value="VDK74342.1"/>
    <property type="molecule type" value="Genomic_DNA"/>
</dbReference>
<proteinExistence type="predicted"/>
<name>A0A3P6SEI7_CYLGO</name>
<organism evidence="1 2">
    <name type="scientific">Cylicostephanus goldi</name>
    <name type="common">Nematode worm</name>
    <dbReference type="NCBI Taxonomy" id="71465"/>
    <lineage>
        <taxon>Eukaryota</taxon>
        <taxon>Metazoa</taxon>
        <taxon>Ecdysozoa</taxon>
        <taxon>Nematoda</taxon>
        <taxon>Chromadorea</taxon>
        <taxon>Rhabditida</taxon>
        <taxon>Rhabditina</taxon>
        <taxon>Rhabditomorpha</taxon>
        <taxon>Strongyloidea</taxon>
        <taxon>Strongylidae</taxon>
        <taxon>Cylicostephanus</taxon>
    </lineage>
</organism>
<dbReference type="Proteomes" id="UP000271889">
    <property type="component" value="Unassembled WGS sequence"/>
</dbReference>
<dbReference type="AlphaFoldDB" id="A0A3P6SEI7"/>
<evidence type="ECO:0000313" key="1">
    <source>
        <dbReference type="EMBL" id="VDK74342.1"/>
    </source>
</evidence>
<gene>
    <name evidence="1" type="ORF">CGOC_LOCUS7020</name>
</gene>
<keyword evidence="2" id="KW-1185">Reference proteome</keyword>
<evidence type="ECO:0000313" key="2">
    <source>
        <dbReference type="Proteomes" id="UP000271889"/>
    </source>
</evidence>